<dbReference type="Proteomes" id="UP001305414">
    <property type="component" value="Unassembled WGS sequence"/>
</dbReference>
<evidence type="ECO:0000313" key="4">
    <source>
        <dbReference type="Proteomes" id="UP001305414"/>
    </source>
</evidence>
<dbReference type="AlphaFoldDB" id="A0AAN7Z7W5"/>
<evidence type="ECO:0000256" key="2">
    <source>
        <dbReference type="SAM" id="MobiDB-lite"/>
    </source>
</evidence>
<name>A0AAN7Z7W5_9PEZI</name>
<proteinExistence type="predicted"/>
<reference evidence="3 4" key="1">
    <citation type="submission" date="2023-10" db="EMBL/GenBank/DDBJ databases">
        <title>Draft genome sequence of Xylaria bambusicola isolate GMP-LS, the root and basal stem rot pathogen of sugarcane in Indonesia.</title>
        <authorList>
            <person name="Selvaraj P."/>
            <person name="Muralishankar V."/>
            <person name="Muruganantham S."/>
            <person name="Sp S."/>
            <person name="Haryani S."/>
            <person name="Lau K.J.X."/>
            <person name="Naqvi N.I."/>
        </authorList>
    </citation>
    <scope>NUCLEOTIDE SEQUENCE [LARGE SCALE GENOMIC DNA]</scope>
    <source>
        <strain evidence="3">GMP-LS</strain>
    </source>
</reference>
<feature type="compositionally biased region" description="Polar residues" evidence="2">
    <location>
        <begin position="1167"/>
        <end position="1177"/>
    </location>
</feature>
<evidence type="ECO:0000313" key="3">
    <source>
        <dbReference type="EMBL" id="KAK5633797.1"/>
    </source>
</evidence>
<feature type="region of interest" description="Disordered" evidence="2">
    <location>
        <begin position="1166"/>
        <end position="1193"/>
    </location>
</feature>
<protein>
    <submittedName>
        <fullName evidence="3">Uncharacterized protein</fullName>
    </submittedName>
</protein>
<accession>A0AAN7Z7W5</accession>
<sequence>MTGRPRVDRRANYIPKDIGYSWFLFCEALIENHQDVTGISQPPSPPAVPDYAQAVIRKEQCGDDGQRGGEEQTGRRSDVLIVNIPADKVPDKDPAKGSWKHVVYLPEWTDPDYQENFMKTPAARWRKNTVRDATANLRPALRLEDAIRNPTDYALRFGIAEGRRDGRSRMSPTWSNTRDPMEDFANQVDMMNDSERSIAINLSRQALEARGEIPTPGQEILPEIVEAIIFPDKLKAPWTTLEINNLLTRTIVVLTNAELKDAVAKAREEGKSLDQLVEELESRYPQLKKTHQVFLDNALDDQDYQRIVLDGLTTDEMIQCNAHTMSNDPTCDLDNPIHPLFQRNRWLDSRWKGSTLDNPKLAYSISGSREEWNVLKSEQMTRSGTRCSPALRLTSLILAHKPPHIRALFNMCTRQPIAPQFDGRKAANTPTLTKYVLEENINMDLTYPAIRALKEVHNYDWEANVLRHLSSALELDIGSGYTMSFQSYNAYLESLEPEPYDDFSLGSTGMYNEGTKHTIRIKIAAEVIWPLLVPQYSSSEKMVCSFEIANTLIHEFADQNPEVTRLLLSLKDAVFDMAHSLGEPYFEDYPEAEVGRQIEHSLWGMAGFPLVLTNRHYSGLLLLAHHQSYPYHRAPERLDTVLPLLHYFKTQPLDTIEKFFQKEFWMYEFGTRDHQFYGFAALRGKSDRFDNQKILWHFPDRPDRDLLVSYCGNDMAKFLTAVPRILYVSRHRVLARYLRALILEIMYEQSKDMWWVYEINHWGSNVMHTMPAAVDQLFTAFQEAEFLHNHIRESYQVTGKPTVTYQEHETLFGPNGKVVRCLATAYSEMQDDIGYMQLLVFHYPLSRSRGFQLDLAPNGAVDHIYGRLAAFRLYAENIVEKVAQIKKVGPTGRHDGRYWPEWQDRFGDIVRHYQKLLAVLDGIYQGDSRPFDAAAKKQFDRLPTAEWKYPSERYRKIAIREYERAHPAVRNTIDDFIDAIHAARMGQKSKANIGQLRGALRSLGGFDAKPGQSVGTLFRFQVPAISPSNIQSPSGATSHGAPPAPPSTPVSATFGVPGGLNMMQNPLEDDAPRRVSPRTSDKSAYRSYVTNLLTSPDPELASQAASDLFTSGMPQRLPSLSPRRKQLSQGSGRPQFQVFPNPFASRAVMTSEAIAFQEQRRIAEQANEASGTYTAQSMWREKSHTESDDGMTL</sequence>
<feature type="coiled-coil region" evidence="1">
    <location>
        <begin position="256"/>
        <end position="283"/>
    </location>
</feature>
<evidence type="ECO:0000256" key="1">
    <source>
        <dbReference type="SAM" id="Coils"/>
    </source>
</evidence>
<comment type="caution">
    <text evidence="3">The sequence shown here is derived from an EMBL/GenBank/DDBJ whole genome shotgun (WGS) entry which is preliminary data.</text>
</comment>
<organism evidence="3 4">
    <name type="scientific">Xylaria bambusicola</name>
    <dbReference type="NCBI Taxonomy" id="326684"/>
    <lineage>
        <taxon>Eukaryota</taxon>
        <taxon>Fungi</taxon>
        <taxon>Dikarya</taxon>
        <taxon>Ascomycota</taxon>
        <taxon>Pezizomycotina</taxon>
        <taxon>Sordariomycetes</taxon>
        <taxon>Xylariomycetidae</taxon>
        <taxon>Xylariales</taxon>
        <taxon>Xylariaceae</taxon>
        <taxon>Xylaria</taxon>
    </lineage>
</organism>
<dbReference type="EMBL" id="JAWHQM010000035">
    <property type="protein sequence ID" value="KAK5633797.1"/>
    <property type="molecule type" value="Genomic_DNA"/>
</dbReference>
<keyword evidence="4" id="KW-1185">Reference proteome</keyword>
<feature type="compositionally biased region" description="Low complexity" evidence="2">
    <location>
        <begin position="1032"/>
        <end position="1041"/>
    </location>
</feature>
<feature type="region of interest" description="Disordered" evidence="2">
    <location>
        <begin position="1111"/>
        <end position="1136"/>
    </location>
</feature>
<gene>
    <name evidence="3" type="ORF">RRF57_009511</name>
</gene>
<keyword evidence="1" id="KW-0175">Coiled coil</keyword>
<feature type="region of interest" description="Disordered" evidence="2">
    <location>
        <begin position="1028"/>
        <end position="1083"/>
    </location>
</feature>